<reference evidence="9 10" key="1">
    <citation type="submission" date="2021-05" db="EMBL/GenBank/DDBJ databases">
        <title>Ecology and evolution of chlamydial symbionts of arthropods.</title>
        <authorList>
            <person name="Halter T."/>
            <person name="Sixt B.S."/>
            <person name="Toenshoff E.R."/>
            <person name="Koestlbacher S."/>
            <person name="Schulz F."/>
            <person name="Kostanjsek R."/>
            <person name="Collingro A."/>
            <person name="Hendrickx F."/>
            <person name="Horn M."/>
        </authorList>
    </citation>
    <scope>NUCLEOTIDE SEQUENCE [LARGE SCALE GENOMIC DNA]</scope>
    <source>
        <strain evidence="9 10">15C</strain>
    </source>
</reference>
<evidence type="ECO:0000256" key="1">
    <source>
        <dbReference type="ARBA" id="ARBA00001917"/>
    </source>
</evidence>
<dbReference type="EMBL" id="CP075585">
    <property type="protein sequence ID" value="QZA58267.1"/>
    <property type="molecule type" value="Genomic_DNA"/>
</dbReference>
<dbReference type="Proteomes" id="UP000822862">
    <property type="component" value="Chromosome"/>
</dbReference>
<organism evidence="9 10">
    <name type="scientific">Candidatus Rhabdochlamydia porcellionis</name>
    <dbReference type="NCBI Taxonomy" id="225148"/>
    <lineage>
        <taxon>Bacteria</taxon>
        <taxon>Pseudomonadati</taxon>
        <taxon>Chlamydiota</taxon>
        <taxon>Chlamydiia</taxon>
        <taxon>Parachlamydiales</taxon>
        <taxon>Candidatus Rhabdochlamydiaceae</taxon>
        <taxon>Candidatus Rhabdochlamydia</taxon>
    </lineage>
</organism>
<accession>A0ABX8Z2C4</accession>
<keyword evidence="6 9" id="KW-0560">Oxidoreductase</keyword>
<evidence type="ECO:0000256" key="4">
    <source>
        <dbReference type="ARBA" id="ARBA00022643"/>
    </source>
</evidence>
<dbReference type="RefSeq" id="WP_194845600.1">
    <property type="nucleotide sequence ID" value="NZ_CP075585.1"/>
</dbReference>
<dbReference type="InterPro" id="IPR001433">
    <property type="entry name" value="OxRdtase_FAD/NAD-bd"/>
</dbReference>
<keyword evidence="10" id="KW-1185">Reference proteome</keyword>
<keyword evidence="5" id="KW-0274">FAD</keyword>
<proteinExistence type="predicted"/>
<protein>
    <submittedName>
        <fullName evidence="9">Sulfite reductase [NADPH] flavoprotein alpha-component</fullName>
        <ecNumber evidence="9">1.8.1.2</ecNumber>
    </submittedName>
</protein>
<dbReference type="PANTHER" id="PTHR19384">
    <property type="entry name" value="NITRIC OXIDE SYNTHASE-RELATED"/>
    <property type="match status" value="1"/>
</dbReference>
<evidence type="ECO:0000313" key="9">
    <source>
        <dbReference type="EMBL" id="QZA58267.1"/>
    </source>
</evidence>
<evidence type="ECO:0000313" key="10">
    <source>
        <dbReference type="Proteomes" id="UP000822862"/>
    </source>
</evidence>
<keyword evidence="7" id="KW-0028">Amino-acid biosynthesis</keyword>
<dbReference type="PROSITE" id="PS51384">
    <property type="entry name" value="FAD_FR"/>
    <property type="match status" value="1"/>
</dbReference>
<keyword evidence="3" id="KW-0285">Flavoprotein</keyword>
<dbReference type="Pfam" id="PF00175">
    <property type="entry name" value="NAD_binding_1"/>
    <property type="match status" value="1"/>
</dbReference>
<dbReference type="Gene3D" id="1.20.990.10">
    <property type="entry name" value="NADPH-cytochrome p450 Reductase, Chain A, domain 3"/>
    <property type="match status" value="1"/>
</dbReference>
<sequence length="391" mass="45802">MSILKDSSVCNQLYYRKNPAFISILERILLTKPESTKKTFHLALDIHNAAINFKPGDAIAIYPENDPLIALKISEFLQQDLEQQVYYARSNTTLSLYELLVKRVNITRLTSHMLKAFWAHTQNSQEKQRLEKLLHPQSKEHLTQYLAQTDLIDFLKTYDTTNIPLEKFCENLSPMLPRFYSIASSQLAYPHRLELTVVLIEYKKNNRIQYGTGSHFLCNLAKLEETKLAVYIQPAKDFTLPEDPTAPIIMVGPGTGVAPFRSFIQERIIKEHTGKNWLFFGERNRKYDFFYQDFWENLVATKKLNLDLAFSRDQEDKIYVQHKLLMQAQKIWHWLQEGAYFYLCGDAKQMSKDVEKTLEQIICNQGKMSQEETLSYVKALKKQKRYVKEVY</sequence>
<name>A0ABX8Z2C4_9BACT</name>
<comment type="cofactor">
    <cofactor evidence="1">
        <name>FMN</name>
        <dbReference type="ChEBI" id="CHEBI:58210"/>
    </cofactor>
</comment>
<keyword evidence="4" id="KW-0288">FMN</keyword>
<dbReference type="InterPro" id="IPR017927">
    <property type="entry name" value="FAD-bd_FR_type"/>
</dbReference>
<feature type="domain" description="FAD-binding FR-type" evidence="8">
    <location>
        <begin position="17"/>
        <end position="241"/>
    </location>
</feature>
<evidence type="ECO:0000256" key="6">
    <source>
        <dbReference type="ARBA" id="ARBA00023002"/>
    </source>
</evidence>
<evidence type="ECO:0000256" key="3">
    <source>
        <dbReference type="ARBA" id="ARBA00022630"/>
    </source>
</evidence>
<evidence type="ECO:0000256" key="5">
    <source>
        <dbReference type="ARBA" id="ARBA00022827"/>
    </source>
</evidence>
<dbReference type="SUPFAM" id="SSF52343">
    <property type="entry name" value="Ferredoxin reductase-like, C-terminal NADP-linked domain"/>
    <property type="match status" value="1"/>
</dbReference>
<keyword evidence="7" id="KW-0198">Cysteine biosynthesis</keyword>
<evidence type="ECO:0000256" key="7">
    <source>
        <dbReference type="ARBA" id="ARBA00023192"/>
    </source>
</evidence>
<gene>
    <name evidence="9" type="ORF">RHAB15C_0000139</name>
</gene>
<comment type="cofactor">
    <cofactor evidence="2">
        <name>FAD</name>
        <dbReference type="ChEBI" id="CHEBI:57692"/>
    </cofactor>
</comment>
<dbReference type="SUPFAM" id="SSF63380">
    <property type="entry name" value="Riboflavin synthase domain-like"/>
    <property type="match status" value="1"/>
</dbReference>
<dbReference type="InterPro" id="IPR017938">
    <property type="entry name" value="Riboflavin_synthase-like_b-brl"/>
</dbReference>
<dbReference type="InterPro" id="IPR003097">
    <property type="entry name" value="CysJ-like_FAD-binding"/>
</dbReference>
<dbReference type="InterPro" id="IPR023173">
    <property type="entry name" value="NADPH_Cyt_P450_Rdtase_alpha"/>
</dbReference>
<dbReference type="InterPro" id="IPR001709">
    <property type="entry name" value="Flavoprot_Pyr_Nucl_cyt_Rdtase"/>
</dbReference>
<dbReference type="PANTHER" id="PTHR19384:SF128">
    <property type="entry name" value="NADPH OXIDOREDUCTASE A"/>
    <property type="match status" value="1"/>
</dbReference>
<dbReference type="GO" id="GO:0004783">
    <property type="term" value="F:sulfite reductase (NADPH) activity"/>
    <property type="evidence" value="ECO:0007669"/>
    <property type="project" value="UniProtKB-EC"/>
</dbReference>
<dbReference type="InterPro" id="IPR039261">
    <property type="entry name" value="FNR_nucleotide-bd"/>
</dbReference>
<dbReference type="Pfam" id="PF00667">
    <property type="entry name" value="FAD_binding_1"/>
    <property type="match status" value="1"/>
</dbReference>
<evidence type="ECO:0000256" key="2">
    <source>
        <dbReference type="ARBA" id="ARBA00001974"/>
    </source>
</evidence>
<dbReference type="Gene3D" id="2.40.30.10">
    <property type="entry name" value="Translation factors"/>
    <property type="match status" value="1"/>
</dbReference>
<evidence type="ECO:0000259" key="8">
    <source>
        <dbReference type="PROSITE" id="PS51384"/>
    </source>
</evidence>
<dbReference type="PRINTS" id="PR00371">
    <property type="entry name" value="FPNCR"/>
</dbReference>
<dbReference type="Gene3D" id="3.40.50.80">
    <property type="entry name" value="Nucleotide-binding domain of ferredoxin-NADP reductase (FNR) module"/>
    <property type="match status" value="1"/>
</dbReference>
<dbReference type="EC" id="1.8.1.2" evidence="9"/>